<sequence length="82" mass="9099">MSSREIRLIEEADDQWSAVDVETSVVTQGETRQEALEVLDEAVALYTDDDGTAIGDEVAYLEDHGIDPAEVTDPRDLPDFMQ</sequence>
<evidence type="ECO:0008006" key="3">
    <source>
        <dbReference type="Google" id="ProtNLM"/>
    </source>
</evidence>
<accession>A0A1G7GQA4</accession>
<dbReference type="Pfam" id="PF24113">
    <property type="entry name" value="DUF7387"/>
    <property type="match status" value="1"/>
</dbReference>
<organism evidence="1 2">
    <name type="scientific">Halorientalis regularis</name>
    <dbReference type="NCBI Taxonomy" id="660518"/>
    <lineage>
        <taxon>Archaea</taxon>
        <taxon>Methanobacteriati</taxon>
        <taxon>Methanobacteriota</taxon>
        <taxon>Stenosarchaea group</taxon>
        <taxon>Halobacteria</taxon>
        <taxon>Halobacteriales</taxon>
        <taxon>Haloarculaceae</taxon>
        <taxon>Halorientalis</taxon>
    </lineage>
</organism>
<gene>
    <name evidence="1" type="ORF">SAMN05216218_102139</name>
</gene>
<reference evidence="2" key="1">
    <citation type="submission" date="2016-10" db="EMBL/GenBank/DDBJ databases">
        <authorList>
            <person name="Varghese N."/>
            <person name="Submissions S."/>
        </authorList>
    </citation>
    <scope>NUCLEOTIDE SEQUENCE [LARGE SCALE GENOMIC DNA]</scope>
    <source>
        <strain evidence="2">IBRC-M 10760</strain>
    </source>
</reference>
<dbReference type="Proteomes" id="UP000199076">
    <property type="component" value="Unassembled WGS sequence"/>
</dbReference>
<dbReference type="RefSeq" id="WP_092687886.1">
    <property type="nucleotide sequence ID" value="NZ_FNBK01000002.1"/>
</dbReference>
<dbReference type="InterPro" id="IPR055811">
    <property type="entry name" value="DUF7387"/>
</dbReference>
<dbReference type="EMBL" id="FNBK01000002">
    <property type="protein sequence ID" value="SDE90286.1"/>
    <property type="molecule type" value="Genomic_DNA"/>
</dbReference>
<evidence type="ECO:0000313" key="2">
    <source>
        <dbReference type="Proteomes" id="UP000199076"/>
    </source>
</evidence>
<protein>
    <recommendedName>
        <fullName evidence="3">HicB_like antitoxin of toxin-antitoxin system</fullName>
    </recommendedName>
</protein>
<evidence type="ECO:0000313" key="1">
    <source>
        <dbReference type="EMBL" id="SDE90286.1"/>
    </source>
</evidence>
<proteinExistence type="predicted"/>
<dbReference type="OrthoDB" id="201961at2157"/>
<name>A0A1G7GQA4_9EURY</name>
<dbReference type="AlphaFoldDB" id="A0A1G7GQA4"/>
<dbReference type="Gene3D" id="3.30.160.250">
    <property type="match status" value="1"/>
</dbReference>
<keyword evidence="2" id="KW-1185">Reference proteome</keyword>